<reference evidence="1" key="1">
    <citation type="submission" date="2023-02" db="EMBL/GenBank/DDBJ databases">
        <title>Genome of toxic invasive species Heracleum sosnowskyi carries increased number of genes despite the absence of recent whole-genome duplications.</title>
        <authorList>
            <person name="Schelkunov M."/>
            <person name="Shtratnikova V."/>
            <person name="Makarenko M."/>
            <person name="Klepikova A."/>
            <person name="Omelchenko D."/>
            <person name="Novikova G."/>
            <person name="Obukhova E."/>
            <person name="Bogdanov V."/>
            <person name="Penin A."/>
            <person name="Logacheva M."/>
        </authorList>
    </citation>
    <scope>NUCLEOTIDE SEQUENCE</scope>
    <source>
        <strain evidence="1">Hsosn_3</strain>
        <tissue evidence="1">Leaf</tissue>
    </source>
</reference>
<comment type="caution">
    <text evidence="1">The sequence shown here is derived from an EMBL/GenBank/DDBJ whole genome shotgun (WGS) entry which is preliminary data.</text>
</comment>
<sequence length="229" mass="25638">MDGQRSAMREMEEEFTMIRMEDEEQGGLMYEDNNDDLGEIDTRWCLVGRHAGRFCERLFDTPLDKIEKPFGAWMRTEPRRKMHTIGAKWLRPGGISLTTMVREDGGGGSSKSVTEIVAHKSQPNEKSGQLAVNMGQDTRIITGENKGITSAKNQEFQTGQIGGNFFENNDVDTNQLLVVDLKRRRVGQEDGPSELLTQKEDAMVISNDGNTSPKNYLLAGAAMQARHIQ</sequence>
<gene>
    <name evidence="1" type="ORF">POM88_042062</name>
</gene>
<dbReference type="Proteomes" id="UP001237642">
    <property type="component" value="Unassembled WGS sequence"/>
</dbReference>
<organism evidence="1 2">
    <name type="scientific">Heracleum sosnowskyi</name>
    <dbReference type="NCBI Taxonomy" id="360622"/>
    <lineage>
        <taxon>Eukaryota</taxon>
        <taxon>Viridiplantae</taxon>
        <taxon>Streptophyta</taxon>
        <taxon>Embryophyta</taxon>
        <taxon>Tracheophyta</taxon>
        <taxon>Spermatophyta</taxon>
        <taxon>Magnoliopsida</taxon>
        <taxon>eudicotyledons</taxon>
        <taxon>Gunneridae</taxon>
        <taxon>Pentapetalae</taxon>
        <taxon>asterids</taxon>
        <taxon>campanulids</taxon>
        <taxon>Apiales</taxon>
        <taxon>Apiaceae</taxon>
        <taxon>Apioideae</taxon>
        <taxon>apioid superclade</taxon>
        <taxon>Tordylieae</taxon>
        <taxon>Tordyliinae</taxon>
        <taxon>Heracleum</taxon>
    </lineage>
</organism>
<keyword evidence="2" id="KW-1185">Reference proteome</keyword>
<reference evidence="1" key="2">
    <citation type="submission" date="2023-05" db="EMBL/GenBank/DDBJ databases">
        <authorList>
            <person name="Schelkunov M.I."/>
        </authorList>
    </citation>
    <scope>NUCLEOTIDE SEQUENCE</scope>
    <source>
        <strain evidence="1">Hsosn_3</strain>
        <tissue evidence="1">Leaf</tissue>
    </source>
</reference>
<dbReference type="AlphaFoldDB" id="A0AAD8HG54"/>
<protein>
    <submittedName>
        <fullName evidence="1">Uncharacterized protein</fullName>
    </submittedName>
</protein>
<proteinExistence type="predicted"/>
<evidence type="ECO:0000313" key="2">
    <source>
        <dbReference type="Proteomes" id="UP001237642"/>
    </source>
</evidence>
<accession>A0AAD8HG54</accession>
<evidence type="ECO:0000313" key="1">
    <source>
        <dbReference type="EMBL" id="KAK1366501.1"/>
    </source>
</evidence>
<dbReference type="EMBL" id="JAUIZM010000009">
    <property type="protein sequence ID" value="KAK1366501.1"/>
    <property type="molecule type" value="Genomic_DNA"/>
</dbReference>
<name>A0AAD8HG54_9APIA</name>